<dbReference type="Proteomes" id="UP001596417">
    <property type="component" value="Unassembled WGS sequence"/>
</dbReference>
<keyword evidence="2" id="KW-1133">Transmembrane helix</keyword>
<dbReference type="AlphaFoldDB" id="A0ABD5YQV5"/>
<comment type="caution">
    <text evidence="3">The sequence shown here is derived from an EMBL/GenBank/DDBJ whole genome shotgun (WGS) entry which is preliminary data.</text>
</comment>
<accession>A0ABD5YQV5</accession>
<keyword evidence="4" id="KW-1185">Reference proteome</keyword>
<gene>
    <name evidence="3" type="ORF">ACFQL7_11320</name>
</gene>
<evidence type="ECO:0000256" key="2">
    <source>
        <dbReference type="SAM" id="Phobius"/>
    </source>
</evidence>
<evidence type="ECO:0000256" key="1">
    <source>
        <dbReference type="SAM" id="MobiDB-lite"/>
    </source>
</evidence>
<reference evidence="3 4" key="1">
    <citation type="journal article" date="2019" name="Int. J. Syst. Evol. Microbiol.">
        <title>The Global Catalogue of Microorganisms (GCM) 10K type strain sequencing project: providing services to taxonomists for standard genome sequencing and annotation.</title>
        <authorList>
            <consortium name="The Broad Institute Genomics Platform"/>
            <consortium name="The Broad Institute Genome Sequencing Center for Infectious Disease"/>
            <person name="Wu L."/>
            <person name="Ma J."/>
        </authorList>
    </citation>
    <scope>NUCLEOTIDE SEQUENCE [LARGE SCALE GENOMIC DNA]</scope>
    <source>
        <strain evidence="3 4">RDMS1</strain>
    </source>
</reference>
<dbReference type="PANTHER" id="PTHR35335:SF1">
    <property type="entry name" value="UPF0716 PROTEIN FXSA"/>
    <property type="match status" value="1"/>
</dbReference>
<evidence type="ECO:0000313" key="3">
    <source>
        <dbReference type="EMBL" id="MFC7190384.1"/>
    </source>
</evidence>
<sequence length="197" mass="21873">MKRLIALLLLIPLADIVILFLVSQVIGWVATVALVVLTALIGMLLVRAEGRHTISRVERKLRTGEVPQDELIDGALLIASGVFFLTPGLVTDLTGLILVLHPTRYPVRLQQNDTSSRRISTAKPTDSSLERSIHRAFLTKIRTTRRTISVMMNTASKETGVTNEYSGRTIESRSLAADKKKRLNRTGQYDRVRSAGR</sequence>
<dbReference type="NCBIfam" id="NF008528">
    <property type="entry name" value="PRK11463.1-2"/>
    <property type="match status" value="1"/>
</dbReference>
<dbReference type="EMBL" id="JBHTAX010000001">
    <property type="protein sequence ID" value="MFC7190384.1"/>
    <property type="molecule type" value="Genomic_DNA"/>
</dbReference>
<keyword evidence="2" id="KW-0472">Membrane</keyword>
<feature type="transmembrane region" description="Helical" evidence="2">
    <location>
        <begin position="26"/>
        <end position="46"/>
    </location>
</feature>
<proteinExistence type="predicted"/>
<dbReference type="RefSeq" id="WP_390205605.1">
    <property type="nucleotide sequence ID" value="NZ_JBHTAX010000001.1"/>
</dbReference>
<protein>
    <submittedName>
        <fullName evidence="3">FxsA family protein</fullName>
    </submittedName>
</protein>
<name>A0ABD5YQV5_9EURY</name>
<organism evidence="3 4">
    <name type="scientific">Halocatena marina</name>
    <dbReference type="NCBI Taxonomy" id="2934937"/>
    <lineage>
        <taxon>Archaea</taxon>
        <taxon>Methanobacteriati</taxon>
        <taxon>Methanobacteriota</taxon>
        <taxon>Stenosarchaea group</taxon>
        <taxon>Halobacteria</taxon>
        <taxon>Halobacteriales</taxon>
        <taxon>Natronomonadaceae</taxon>
        <taxon>Halocatena</taxon>
    </lineage>
</organism>
<dbReference type="Pfam" id="PF04186">
    <property type="entry name" value="FxsA"/>
    <property type="match status" value="1"/>
</dbReference>
<dbReference type="InterPro" id="IPR007313">
    <property type="entry name" value="FxsA"/>
</dbReference>
<dbReference type="PANTHER" id="PTHR35335">
    <property type="entry name" value="UPF0716 PROTEIN FXSA"/>
    <property type="match status" value="1"/>
</dbReference>
<keyword evidence="2" id="KW-0812">Transmembrane</keyword>
<feature type="compositionally biased region" description="Basic and acidic residues" evidence="1">
    <location>
        <begin position="188"/>
        <end position="197"/>
    </location>
</feature>
<evidence type="ECO:0000313" key="4">
    <source>
        <dbReference type="Proteomes" id="UP001596417"/>
    </source>
</evidence>
<feature type="region of interest" description="Disordered" evidence="1">
    <location>
        <begin position="176"/>
        <end position="197"/>
    </location>
</feature>